<evidence type="ECO:0000256" key="1">
    <source>
        <dbReference type="ARBA" id="ARBA00022741"/>
    </source>
</evidence>
<dbReference type="EMBL" id="JAINUG010000062">
    <property type="protein sequence ID" value="KAJ8402672.1"/>
    <property type="molecule type" value="Genomic_DNA"/>
</dbReference>
<dbReference type="Proteomes" id="UP001221898">
    <property type="component" value="Unassembled WGS sequence"/>
</dbReference>
<keyword evidence="5" id="KW-1185">Reference proteome</keyword>
<dbReference type="SUPFAM" id="SSF54849">
    <property type="entry name" value="GroEL-intermediate domain like"/>
    <property type="match status" value="1"/>
</dbReference>
<dbReference type="GO" id="GO:0140662">
    <property type="term" value="F:ATP-dependent protein folding chaperone"/>
    <property type="evidence" value="ECO:0007669"/>
    <property type="project" value="InterPro"/>
</dbReference>
<dbReference type="GO" id="GO:0005524">
    <property type="term" value="F:ATP binding"/>
    <property type="evidence" value="ECO:0007669"/>
    <property type="project" value="UniProtKB-KW"/>
</dbReference>
<accession>A0AAD7WMT6</accession>
<keyword evidence="3" id="KW-0143">Chaperone</keyword>
<evidence type="ECO:0000256" key="3">
    <source>
        <dbReference type="ARBA" id="ARBA00023186"/>
    </source>
</evidence>
<dbReference type="PANTHER" id="PTHR11353">
    <property type="entry name" value="CHAPERONIN"/>
    <property type="match status" value="1"/>
</dbReference>
<organism evidence="4 5">
    <name type="scientific">Aldrovandia affinis</name>
    <dbReference type="NCBI Taxonomy" id="143900"/>
    <lineage>
        <taxon>Eukaryota</taxon>
        <taxon>Metazoa</taxon>
        <taxon>Chordata</taxon>
        <taxon>Craniata</taxon>
        <taxon>Vertebrata</taxon>
        <taxon>Euteleostomi</taxon>
        <taxon>Actinopterygii</taxon>
        <taxon>Neopterygii</taxon>
        <taxon>Teleostei</taxon>
        <taxon>Notacanthiformes</taxon>
        <taxon>Halosauridae</taxon>
        <taxon>Aldrovandia</taxon>
    </lineage>
</organism>
<comment type="caution">
    <text evidence="4">The sequence shown here is derived from an EMBL/GenBank/DDBJ whole genome shotgun (WGS) entry which is preliminary data.</text>
</comment>
<evidence type="ECO:0000313" key="5">
    <source>
        <dbReference type="Proteomes" id="UP001221898"/>
    </source>
</evidence>
<dbReference type="Pfam" id="PF00118">
    <property type="entry name" value="Cpn60_TCP1"/>
    <property type="match status" value="1"/>
</dbReference>
<protein>
    <submittedName>
        <fullName evidence="4">Uncharacterized protein</fullName>
    </submittedName>
</protein>
<sequence length="123" mass="13191">MSQPVELSNRQTLLNSATTSLSSKVVSQYSSLLAPMSVDAVMRVIDPTTATSVDLRDIRIIKKLGGTIDDCDMVDGLVLTQRVANSSTSRVEKAKIGLIQFCLSPPKTDASQPLLTNSAPQQN</sequence>
<dbReference type="Gene3D" id="3.30.260.10">
    <property type="entry name" value="TCP-1-like chaperonin intermediate domain"/>
    <property type="match status" value="1"/>
</dbReference>
<dbReference type="AlphaFoldDB" id="A0AAD7WMT6"/>
<evidence type="ECO:0000313" key="4">
    <source>
        <dbReference type="EMBL" id="KAJ8402672.1"/>
    </source>
</evidence>
<dbReference type="SUPFAM" id="SSF52029">
    <property type="entry name" value="GroEL apical domain-like"/>
    <property type="match status" value="1"/>
</dbReference>
<keyword evidence="1" id="KW-0547">Nucleotide-binding</keyword>
<gene>
    <name evidence="4" type="ORF">AAFF_G00363440</name>
</gene>
<proteinExistence type="predicted"/>
<name>A0AAD7WMT6_9TELE</name>
<dbReference type="InterPro" id="IPR027409">
    <property type="entry name" value="GroEL-like_apical_dom_sf"/>
</dbReference>
<reference evidence="4" key="1">
    <citation type="journal article" date="2023" name="Science">
        <title>Genome structures resolve the early diversification of teleost fishes.</title>
        <authorList>
            <person name="Parey E."/>
            <person name="Louis A."/>
            <person name="Montfort J."/>
            <person name="Bouchez O."/>
            <person name="Roques C."/>
            <person name="Iampietro C."/>
            <person name="Lluch J."/>
            <person name="Castinel A."/>
            <person name="Donnadieu C."/>
            <person name="Desvignes T."/>
            <person name="Floi Bucao C."/>
            <person name="Jouanno E."/>
            <person name="Wen M."/>
            <person name="Mejri S."/>
            <person name="Dirks R."/>
            <person name="Jansen H."/>
            <person name="Henkel C."/>
            <person name="Chen W.J."/>
            <person name="Zahm M."/>
            <person name="Cabau C."/>
            <person name="Klopp C."/>
            <person name="Thompson A.W."/>
            <person name="Robinson-Rechavi M."/>
            <person name="Braasch I."/>
            <person name="Lecointre G."/>
            <person name="Bobe J."/>
            <person name="Postlethwait J.H."/>
            <person name="Berthelot C."/>
            <person name="Roest Crollius H."/>
            <person name="Guiguen Y."/>
        </authorList>
    </citation>
    <scope>NUCLEOTIDE SEQUENCE</scope>
    <source>
        <strain evidence="4">NC1722</strain>
    </source>
</reference>
<dbReference type="InterPro" id="IPR002423">
    <property type="entry name" value="Cpn60/GroEL/TCP-1"/>
</dbReference>
<keyword evidence="2" id="KW-0067">ATP-binding</keyword>
<dbReference type="InterPro" id="IPR017998">
    <property type="entry name" value="Chaperone_TCP-1"/>
</dbReference>
<evidence type="ECO:0000256" key="2">
    <source>
        <dbReference type="ARBA" id="ARBA00022840"/>
    </source>
</evidence>
<dbReference type="InterPro" id="IPR027410">
    <property type="entry name" value="TCP-1-like_intermed_sf"/>
</dbReference>